<comment type="caution">
    <text evidence="3">The sequence shown here is derived from an EMBL/GenBank/DDBJ whole genome shotgun (WGS) entry which is preliminary data.</text>
</comment>
<dbReference type="Proteomes" id="UP001497525">
    <property type="component" value="Unassembled WGS sequence"/>
</dbReference>
<keyword evidence="2" id="KW-0812">Transmembrane</keyword>
<feature type="transmembrane region" description="Helical" evidence="2">
    <location>
        <begin position="67"/>
        <end position="95"/>
    </location>
</feature>
<dbReference type="AlphaFoldDB" id="A0AAV2TL83"/>
<evidence type="ECO:0000313" key="3">
    <source>
        <dbReference type="EMBL" id="CAL5137601.1"/>
    </source>
</evidence>
<evidence type="ECO:0000313" key="4">
    <source>
        <dbReference type="Proteomes" id="UP001497525"/>
    </source>
</evidence>
<proteinExistence type="predicted"/>
<evidence type="ECO:0008006" key="5">
    <source>
        <dbReference type="Google" id="ProtNLM"/>
    </source>
</evidence>
<organism evidence="3 4">
    <name type="scientific">Calicophoron daubneyi</name>
    <name type="common">Rumen fluke</name>
    <name type="synonym">Paramphistomum daubneyi</name>
    <dbReference type="NCBI Taxonomy" id="300641"/>
    <lineage>
        <taxon>Eukaryota</taxon>
        <taxon>Metazoa</taxon>
        <taxon>Spiralia</taxon>
        <taxon>Lophotrochozoa</taxon>
        <taxon>Platyhelminthes</taxon>
        <taxon>Trematoda</taxon>
        <taxon>Digenea</taxon>
        <taxon>Plagiorchiida</taxon>
        <taxon>Pronocephalata</taxon>
        <taxon>Paramphistomoidea</taxon>
        <taxon>Paramphistomidae</taxon>
        <taxon>Calicophoron</taxon>
    </lineage>
</organism>
<sequence length="160" mass="19052">MSKRRSREEKAWKEDYGVIKKESHRHSRHHSGTQTPAQHIRYYKSETDTTTESSEVEYQETFVWHQIWFAGLLILLFPFSIFGMISLVLLCTAYTDYCCGLVDSYKWKISRSKYLMITAYFILFLLLSLIIIITVLARYNLVNTDRMFNQIFLLKCLKRN</sequence>
<protein>
    <recommendedName>
        <fullName evidence="5">Transmembrane protein</fullName>
    </recommendedName>
</protein>
<keyword evidence="2" id="KW-0472">Membrane</keyword>
<name>A0AAV2TL83_CALDB</name>
<dbReference type="EMBL" id="CAXLJL010000412">
    <property type="protein sequence ID" value="CAL5137601.1"/>
    <property type="molecule type" value="Genomic_DNA"/>
</dbReference>
<accession>A0AAV2TL83</accession>
<gene>
    <name evidence="3" type="ORF">CDAUBV1_LOCUS11891</name>
</gene>
<reference evidence="3" key="1">
    <citation type="submission" date="2024-06" db="EMBL/GenBank/DDBJ databases">
        <authorList>
            <person name="Liu X."/>
            <person name="Lenzi L."/>
            <person name="Haldenby T S."/>
            <person name="Uol C."/>
        </authorList>
    </citation>
    <scope>NUCLEOTIDE SEQUENCE</scope>
</reference>
<feature type="compositionally biased region" description="Basic residues" evidence="1">
    <location>
        <begin position="22"/>
        <end position="31"/>
    </location>
</feature>
<evidence type="ECO:0000256" key="1">
    <source>
        <dbReference type="SAM" id="MobiDB-lite"/>
    </source>
</evidence>
<feature type="region of interest" description="Disordered" evidence="1">
    <location>
        <begin position="17"/>
        <end position="36"/>
    </location>
</feature>
<feature type="transmembrane region" description="Helical" evidence="2">
    <location>
        <begin position="115"/>
        <end position="137"/>
    </location>
</feature>
<keyword evidence="2" id="KW-1133">Transmembrane helix</keyword>
<evidence type="ECO:0000256" key="2">
    <source>
        <dbReference type="SAM" id="Phobius"/>
    </source>
</evidence>